<dbReference type="GO" id="GO:0016020">
    <property type="term" value="C:membrane"/>
    <property type="evidence" value="ECO:0007669"/>
    <property type="project" value="InterPro"/>
</dbReference>
<evidence type="ECO:0000256" key="2">
    <source>
        <dbReference type="RuleBase" id="RU003750"/>
    </source>
</evidence>
<gene>
    <name evidence="4" type="ORF">HNP71_002496</name>
</gene>
<reference evidence="4 5" key="1">
    <citation type="submission" date="2020-08" db="EMBL/GenBank/DDBJ databases">
        <title>Genomic Encyclopedia of Type Strains, Phase IV (KMG-IV): sequencing the most valuable type-strain genomes for metagenomic binning, comparative biology and taxonomic classification.</title>
        <authorList>
            <person name="Goeker M."/>
        </authorList>
    </citation>
    <scope>NUCLEOTIDE SEQUENCE [LARGE SCALE GENOMIC DNA]</scope>
    <source>
        <strain evidence="4 5">DSM 27026</strain>
    </source>
</reference>
<dbReference type="Gene3D" id="1.20.120.1760">
    <property type="match status" value="1"/>
</dbReference>
<feature type="transmembrane region" description="Helical" evidence="3">
    <location>
        <begin position="71"/>
        <end position="88"/>
    </location>
</feature>
<dbReference type="InterPro" id="IPR048254">
    <property type="entry name" value="CDP_ALCOHOL_P_TRANSF_CS"/>
</dbReference>
<evidence type="ECO:0000256" key="3">
    <source>
        <dbReference type="SAM" id="Phobius"/>
    </source>
</evidence>
<keyword evidence="5" id="KW-1185">Reference proteome</keyword>
<sequence>MQQDIPGGAAPAEPVRRTSEIEEPTNLYVIHPLSAWIVPHCARLGISPNAVSLAGMGCGVAAALAYHWYPHPWFCVLGFALMFAWHVLDGADGQLARLTNSFSELGKIIDGICDYVTFTAVYVALALTLSRYVGTWVWGLVAVSGLCHAVQSAAYELQRQQYNFWGWGRKSAALPDLHPPQAERQGQPMLKRAANLLHGLYARVQIAATGGAAGFNRELETILAAKPECEAVLRRDYRETFAPSVRRWSILSANYRTIAIFLFAVAGMPMFYFLFEVFGFSAIMAWLLASQRRRYRLFLDHAARL</sequence>
<comment type="caution">
    <text evidence="4">The sequence shown here is derived from an EMBL/GenBank/DDBJ whole genome shotgun (WGS) entry which is preliminary data.</text>
</comment>
<dbReference type="GO" id="GO:0016780">
    <property type="term" value="F:phosphotransferase activity, for other substituted phosphate groups"/>
    <property type="evidence" value="ECO:0007669"/>
    <property type="project" value="InterPro"/>
</dbReference>
<dbReference type="PROSITE" id="PS00379">
    <property type="entry name" value="CDP_ALCOHOL_P_TRANSF"/>
    <property type="match status" value="1"/>
</dbReference>
<keyword evidence="3" id="KW-0472">Membrane</keyword>
<feature type="transmembrane region" description="Helical" evidence="3">
    <location>
        <begin position="135"/>
        <end position="155"/>
    </location>
</feature>
<evidence type="ECO:0000256" key="1">
    <source>
        <dbReference type="ARBA" id="ARBA00022679"/>
    </source>
</evidence>
<dbReference type="RefSeq" id="WP_183267235.1">
    <property type="nucleotide sequence ID" value="NZ_JACHFJ010000013.1"/>
</dbReference>
<dbReference type="AlphaFoldDB" id="A0A840VM76"/>
<keyword evidence="3" id="KW-1133">Transmembrane helix</keyword>
<evidence type="ECO:0000313" key="4">
    <source>
        <dbReference type="EMBL" id="MBB5374225.1"/>
    </source>
</evidence>
<keyword evidence="1 2" id="KW-0808">Transferase</keyword>
<dbReference type="EMBL" id="JACHFJ010000013">
    <property type="protein sequence ID" value="MBB5374225.1"/>
    <property type="molecule type" value="Genomic_DNA"/>
</dbReference>
<organism evidence="4 5">
    <name type="scientific">Acidocella aromatica</name>
    <dbReference type="NCBI Taxonomy" id="1303579"/>
    <lineage>
        <taxon>Bacteria</taxon>
        <taxon>Pseudomonadati</taxon>
        <taxon>Pseudomonadota</taxon>
        <taxon>Alphaproteobacteria</taxon>
        <taxon>Acetobacterales</taxon>
        <taxon>Acidocellaceae</taxon>
        <taxon>Acidocella</taxon>
    </lineage>
</organism>
<dbReference type="GO" id="GO:0008654">
    <property type="term" value="P:phospholipid biosynthetic process"/>
    <property type="evidence" value="ECO:0007669"/>
    <property type="project" value="InterPro"/>
</dbReference>
<accession>A0A840VM76</accession>
<name>A0A840VM76_9PROT</name>
<dbReference type="InterPro" id="IPR043130">
    <property type="entry name" value="CDP-OH_PTrfase_TM_dom"/>
</dbReference>
<dbReference type="InterPro" id="IPR000462">
    <property type="entry name" value="CDP-OH_P_trans"/>
</dbReference>
<evidence type="ECO:0000313" key="5">
    <source>
        <dbReference type="Proteomes" id="UP000553706"/>
    </source>
</evidence>
<protein>
    <submittedName>
        <fullName evidence="4">Phosphatidylglycerophosphate synthase</fullName>
    </submittedName>
</protein>
<proteinExistence type="inferred from homology"/>
<feature type="transmembrane region" description="Helical" evidence="3">
    <location>
        <begin position="271"/>
        <end position="289"/>
    </location>
</feature>
<keyword evidence="3" id="KW-0812">Transmembrane</keyword>
<comment type="similarity">
    <text evidence="2">Belongs to the CDP-alcohol phosphatidyltransferase class-I family.</text>
</comment>
<dbReference type="Proteomes" id="UP000553706">
    <property type="component" value="Unassembled WGS sequence"/>
</dbReference>
<feature type="transmembrane region" description="Helical" evidence="3">
    <location>
        <begin position="108"/>
        <end position="129"/>
    </location>
</feature>
<dbReference type="Pfam" id="PF01066">
    <property type="entry name" value="CDP-OH_P_transf"/>
    <property type="match status" value="1"/>
</dbReference>